<keyword evidence="3 5" id="KW-0238">DNA-binding</keyword>
<dbReference type="InterPro" id="IPR002104">
    <property type="entry name" value="Integrase_catalytic"/>
</dbReference>
<keyword evidence="2" id="KW-0229">DNA integration</keyword>
<evidence type="ECO:0000313" key="8">
    <source>
        <dbReference type="EMBL" id="RED06945.1"/>
    </source>
</evidence>
<dbReference type="GO" id="GO:0006310">
    <property type="term" value="P:DNA recombination"/>
    <property type="evidence" value="ECO:0007669"/>
    <property type="project" value="UniProtKB-KW"/>
</dbReference>
<dbReference type="PANTHER" id="PTHR30349">
    <property type="entry name" value="PHAGE INTEGRASE-RELATED"/>
    <property type="match status" value="1"/>
</dbReference>
<feature type="domain" description="Tyr recombinase" evidence="6">
    <location>
        <begin position="180"/>
        <end position="381"/>
    </location>
</feature>
<protein>
    <submittedName>
        <fullName evidence="8">Integrase</fullName>
    </submittedName>
</protein>
<name>A0A3D9EXH3_ECTOL</name>
<dbReference type="Pfam" id="PF22022">
    <property type="entry name" value="Phage_int_M"/>
    <property type="match status" value="1"/>
</dbReference>
<dbReference type="InterPro" id="IPR011010">
    <property type="entry name" value="DNA_brk_join_enz"/>
</dbReference>
<dbReference type="PROSITE" id="PS51900">
    <property type="entry name" value="CB"/>
    <property type="match status" value="1"/>
</dbReference>
<dbReference type="GO" id="GO:0003677">
    <property type="term" value="F:DNA binding"/>
    <property type="evidence" value="ECO:0007669"/>
    <property type="project" value="UniProtKB-UniRule"/>
</dbReference>
<evidence type="ECO:0000259" key="6">
    <source>
        <dbReference type="PROSITE" id="PS51898"/>
    </source>
</evidence>
<keyword evidence="4" id="KW-0233">DNA recombination</keyword>
<feature type="domain" description="Core-binding (CB)" evidence="7">
    <location>
        <begin position="81"/>
        <end position="159"/>
    </location>
</feature>
<dbReference type="Proteomes" id="UP000256988">
    <property type="component" value="Unassembled WGS sequence"/>
</dbReference>
<evidence type="ECO:0000259" key="7">
    <source>
        <dbReference type="PROSITE" id="PS51900"/>
    </source>
</evidence>
<dbReference type="CDD" id="cd01189">
    <property type="entry name" value="INT_ICEBs1_C_like"/>
    <property type="match status" value="1"/>
</dbReference>
<dbReference type="Gene3D" id="1.10.443.10">
    <property type="entry name" value="Intergrase catalytic core"/>
    <property type="match status" value="1"/>
</dbReference>
<dbReference type="InterPro" id="IPR022000">
    <property type="entry name" value="Min27-like_integrase_DNA_bind"/>
</dbReference>
<dbReference type="InterPro" id="IPR044068">
    <property type="entry name" value="CB"/>
</dbReference>
<evidence type="ECO:0000313" key="9">
    <source>
        <dbReference type="Proteomes" id="UP000256988"/>
    </source>
</evidence>
<dbReference type="RefSeq" id="WP_115945593.1">
    <property type="nucleotide sequence ID" value="NZ_QRDL01000002.1"/>
</dbReference>
<evidence type="ECO:0000256" key="4">
    <source>
        <dbReference type="ARBA" id="ARBA00023172"/>
    </source>
</evidence>
<reference evidence="8 9" key="1">
    <citation type="submission" date="2018-07" db="EMBL/GenBank/DDBJ databases">
        <title>Genome sequencing of rice bacterial endophytes.</title>
        <authorList>
            <person name="Venturi V."/>
        </authorList>
    </citation>
    <scope>NUCLEOTIDE SEQUENCE [LARGE SCALE GENOMIC DNA]</scope>
    <source>
        <strain evidence="8 9">AG1002</strain>
    </source>
</reference>
<dbReference type="AlphaFoldDB" id="A0A3D9EXH3"/>
<dbReference type="GO" id="GO:0015074">
    <property type="term" value="P:DNA integration"/>
    <property type="evidence" value="ECO:0007669"/>
    <property type="project" value="UniProtKB-KW"/>
</dbReference>
<proteinExistence type="inferred from homology"/>
<dbReference type="SUPFAM" id="SSF56349">
    <property type="entry name" value="DNA breaking-rejoining enzymes"/>
    <property type="match status" value="1"/>
</dbReference>
<dbReference type="InterPro" id="IPR010998">
    <property type="entry name" value="Integrase_recombinase_N"/>
</dbReference>
<sequence>MAGSAMDMPTGVEIFRKSLRIRFTWNSRRHSETLPYPITKKGIAAASRLRSQVVDLIKLGLMDDAKYAELFPGSALAASSNTFGEYAQLWLDSRGMAKGTRNNYLSALNIYWQPHLARTRIDLITPALLRRIVAETDWTSPAVKRNAMTRLSTLLKSAVSDGLIEKNPAEALELPRRTKKEVDPFSQAEADRIIEAMYARDHWPTSIYAALYEFMFYSGVRIAEALALQWDAVDLDSGHVRIFRVVALGEVEERTKTHKSRTILLNERSIHALRFAQQYAQRRRKGSGKIKETPFVFPPSKNAEHVKQTSDIHHQWRPTLAALGIRYRRPYNCRHTYATMCLMSGMNIAFIAQQLGNTIQILLSTYARWINSGSDWSEIAKLGIGIKSVSANPATL</sequence>
<dbReference type="Pfam" id="PF12167">
    <property type="entry name" value="Arm-DNA-bind_2"/>
    <property type="match status" value="1"/>
</dbReference>
<evidence type="ECO:0000256" key="2">
    <source>
        <dbReference type="ARBA" id="ARBA00022908"/>
    </source>
</evidence>
<dbReference type="InterPro" id="IPR050090">
    <property type="entry name" value="Tyrosine_recombinase_XerCD"/>
</dbReference>
<evidence type="ECO:0000256" key="1">
    <source>
        <dbReference type="ARBA" id="ARBA00008857"/>
    </source>
</evidence>
<dbReference type="Gene3D" id="1.10.150.130">
    <property type="match status" value="1"/>
</dbReference>
<dbReference type="EMBL" id="QRDL01000002">
    <property type="protein sequence ID" value="RED06945.1"/>
    <property type="molecule type" value="Genomic_DNA"/>
</dbReference>
<organism evidence="8 9">
    <name type="scientific">Ectopseudomonas oleovorans</name>
    <name type="common">Pseudomonas oleovorans</name>
    <dbReference type="NCBI Taxonomy" id="301"/>
    <lineage>
        <taxon>Bacteria</taxon>
        <taxon>Pseudomonadati</taxon>
        <taxon>Pseudomonadota</taxon>
        <taxon>Gammaproteobacteria</taxon>
        <taxon>Pseudomonadales</taxon>
        <taxon>Pseudomonadaceae</taxon>
        <taxon>Ectopseudomonas</taxon>
    </lineage>
</organism>
<dbReference type="InterPro" id="IPR013762">
    <property type="entry name" value="Integrase-like_cat_sf"/>
</dbReference>
<comment type="caution">
    <text evidence="8">The sequence shown here is derived from an EMBL/GenBank/DDBJ whole genome shotgun (WGS) entry which is preliminary data.</text>
</comment>
<dbReference type="PROSITE" id="PS51898">
    <property type="entry name" value="TYR_RECOMBINASE"/>
    <property type="match status" value="1"/>
</dbReference>
<evidence type="ECO:0000256" key="3">
    <source>
        <dbReference type="ARBA" id="ARBA00023125"/>
    </source>
</evidence>
<dbReference type="PANTHER" id="PTHR30349:SF64">
    <property type="entry name" value="PROPHAGE INTEGRASE INTD-RELATED"/>
    <property type="match status" value="1"/>
</dbReference>
<dbReference type="Pfam" id="PF00589">
    <property type="entry name" value="Phage_integrase"/>
    <property type="match status" value="1"/>
</dbReference>
<accession>A0A3D9EXH3</accession>
<dbReference type="InterPro" id="IPR053876">
    <property type="entry name" value="Phage_int_M"/>
</dbReference>
<comment type="similarity">
    <text evidence="1">Belongs to the 'phage' integrase family.</text>
</comment>
<gene>
    <name evidence="8" type="ORF">DFO60_1451</name>
</gene>
<evidence type="ECO:0000256" key="5">
    <source>
        <dbReference type="PROSITE-ProRule" id="PRU01248"/>
    </source>
</evidence>